<keyword evidence="3" id="KW-0413">Isomerase</keyword>
<reference evidence="4" key="1">
    <citation type="journal article" date="2014" name="BMC Genomics">
        <title>Genome sequencing of two Neorhizobium galegae strains reveals a noeT gene responsible for the unusual acetylation of the nodulation factors.</title>
        <authorList>
            <person name="Osterman J."/>
            <person name="Marsh J."/>
            <person name="Laine P.K."/>
            <person name="Zeng Z."/>
            <person name="Alatalo E."/>
            <person name="Sullivan J.T."/>
            <person name="Young J.P."/>
            <person name="Thomas-Oates J."/>
            <person name="Paulin L."/>
            <person name="Lindstrom K."/>
        </authorList>
    </citation>
    <scope>NUCLEOTIDE SEQUENCE [LARGE SCALE GENOMIC DNA]</scope>
    <source>
        <strain evidence="4">HAMBI 540</strain>
    </source>
</reference>
<dbReference type="InterPro" id="IPR001279">
    <property type="entry name" value="Metallo-B-lactamas"/>
</dbReference>
<name>A0A068SWJ0_NEOGA</name>
<dbReference type="GO" id="GO:0016853">
    <property type="term" value="F:isomerase activity"/>
    <property type="evidence" value="ECO:0007669"/>
    <property type="project" value="UniProtKB-KW"/>
</dbReference>
<dbReference type="HOGENOM" id="CLU_071324_0_0_5"/>
<dbReference type="KEGG" id="ngg:RG540_CH44570"/>
<organism evidence="3 4">
    <name type="scientific">Neorhizobium galegae bv. orientalis str. HAMBI 540</name>
    <dbReference type="NCBI Taxonomy" id="1028800"/>
    <lineage>
        <taxon>Bacteria</taxon>
        <taxon>Pseudomonadati</taxon>
        <taxon>Pseudomonadota</taxon>
        <taxon>Alphaproteobacteria</taxon>
        <taxon>Hyphomicrobiales</taxon>
        <taxon>Rhizobiaceae</taxon>
        <taxon>Rhizobium/Agrobacterium group</taxon>
        <taxon>Neorhizobium</taxon>
    </lineage>
</organism>
<accession>A0A068SWJ0</accession>
<dbReference type="EMBL" id="HG938353">
    <property type="protein sequence ID" value="CDN50598.1"/>
    <property type="molecule type" value="Genomic_DNA"/>
</dbReference>
<dbReference type="PANTHER" id="PTHR42951">
    <property type="entry name" value="METALLO-BETA-LACTAMASE DOMAIN-CONTAINING"/>
    <property type="match status" value="1"/>
</dbReference>
<dbReference type="SUPFAM" id="SSF56281">
    <property type="entry name" value="Metallo-hydrolase/oxidoreductase"/>
    <property type="match status" value="1"/>
</dbReference>
<dbReference type="InterPro" id="IPR036866">
    <property type="entry name" value="RibonucZ/Hydroxyglut_hydro"/>
</dbReference>
<dbReference type="PANTHER" id="PTHR42951:SF4">
    <property type="entry name" value="ACYL-COENZYME A THIOESTERASE MBLAC2"/>
    <property type="match status" value="1"/>
</dbReference>
<dbReference type="Pfam" id="PF00753">
    <property type="entry name" value="Lactamase_B"/>
    <property type="match status" value="1"/>
</dbReference>
<evidence type="ECO:0000256" key="1">
    <source>
        <dbReference type="ARBA" id="ARBA00005250"/>
    </source>
</evidence>
<evidence type="ECO:0000313" key="4">
    <source>
        <dbReference type="Proteomes" id="UP000028181"/>
    </source>
</evidence>
<evidence type="ECO:0000259" key="2">
    <source>
        <dbReference type="SMART" id="SM00849"/>
    </source>
</evidence>
<gene>
    <name evidence="3" type="ORF">RG540_CH44570</name>
</gene>
<dbReference type="SMART" id="SM00849">
    <property type="entry name" value="Lactamase_B"/>
    <property type="match status" value="1"/>
</dbReference>
<dbReference type="Gene3D" id="3.60.15.10">
    <property type="entry name" value="Ribonuclease Z/Hydroxyacylglutathione hydrolase-like"/>
    <property type="match status" value="1"/>
</dbReference>
<proteinExistence type="inferred from homology"/>
<sequence>MMAIMSEMTSTLRILEPYPGIFAYYDGRVPGKRLHAKTANWLDDGAYSLGVASYAIVDQGEALVYDTHISLSHAKAIRTHLEGLGVKKIRVVLSHWHKDHIAGNAIFSDCEIIALTLTAEKLKENREKIESADPPISPLIMPTTLFDGQFDLTVGRRRIELHHFAIHSADGNVIWLPQERLLLAGDTLEDTVTYISEAAEIGTHIGELARMASWPIAKILPAHGDAERIAAGGYGSDLIDANRAYLRRMAGAIAAGQDIDPSLKSLVAEEIASGAVLHFAPYEEVHASNIAAVKAALQH</sequence>
<protein>
    <submittedName>
        <fullName evidence="3">Putative bifunctional enzyme HhdD isomerase + cyclase/dehydrase</fullName>
    </submittedName>
</protein>
<dbReference type="Proteomes" id="UP000028181">
    <property type="component" value="Chromosome I"/>
</dbReference>
<dbReference type="AlphaFoldDB" id="A0A068SWJ0"/>
<dbReference type="eggNOG" id="COG0491">
    <property type="taxonomic scope" value="Bacteria"/>
</dbReference>
<dbReference type="PATRIC" id="fig|1028800.3.peg.4518"/>
<comment type="similarity">
    <text evidence="1">Belongs to the metallo-beta-lactamase superfamily. Class-B beta-lactamase family.</text>
</comment>
<dbReference type="GO" id="GO:0017001">
    <property type="term" value="P:antibiotic catabolic process"/>
    <property type="evidence" value="ECO:0007669"/>
    <property type="project" value="UniProtKB-ARBA"/>
</dbReference>
<keyword evidence="4" id="KW-1185">Reference proteome</keyword>
<dbReference type="InterPro" id="IPR050855">
    <property type="entry name" value="NDM-1-like"/>
</dbReference>
<feature type="domain" description="Metallo-beta-lactamase" evidence="2">
    <location>
        <begin position="50"/>
        <end position="223"/>
    </location>
</feature>
<evidence type="ECO:0000313" key="3">
    <source>
        <dbReference type="EMBL" id="CDN50598.1"/>
    </source>
</evidence>